<evidence type="ECO:0000313" key="3">
    <source>
        <dbReference type="EMBL" id="GEN04985.1"/>
    </source>
</evidence>
<gene>
    <name evidence="3" type="ORF">MFU01_00220</name>
    <name evidence="4" type="ORF">SAMN05443572_1011471</name>
</gene>
<evidence type="ECO:0000256" key="2">
    <source>
        <dbReference type="SAM" id="MobiDB-lite"/>
    </source>
</evidence>
<dbReference type="PANTHER" id="PTHR35869:SF1">
    <property type="entry name" value="OUTER-MEMBRANE LIPOPROTEIN CARRIER PROTEIN"/>
    <property type="match status" value="1"/>
</dbReference>
<dbReference type="Proteomes" id="UP000183760">
    <property type="component" value="Unassembled WGS sequence"/>
</dbReference>
<feature type="compositionally biased region" description="Low complexity" evidence="2">
    <location>
        <begin position="57"/>
        <end position="85"/>
    </location>
</feature>
<evidence type="ECO:0000313" key="6">
    <source>
        <dbReference type="Proteomes" id="UP000321514"/>
    </source>
</evidence>
<dbReference type="EMBL" id="FOIB01000001">
    <property type="protein sequence ID" value="SET21633.1"/>
    <property type="molecule type" value="Genomic_DNA"/>
</dbReference>
<comment type="caution">
    <text evidence="3">The sequence shown here is derived from an EMBL/GenBank/DDBJ whole genome shotgun (WGS) entry which is preliminary data.</text>
</comment>
<dbReference type="SUPFAM" id="SSF89392">
    <property type="entry name" value="Prokaryotic lipoproteins and lipoprotein localization factors"/>
    <property type="match status" value="1"/>
</dbReference>
<sequence>MFLETLLATLLSAQAVPQSSAPAPAATVAQGAPAGAGKPLVTPSEAAKTPAPSGVNPAAPAQAPGKPATTPAPAAETKPAAKPMTPEVKTLVDRMQAFYEKTGDFRASFKQDYKYKTFRRTQSSEGVVTYKKPGLMRWEYQTPSARTFVLAGNKVYAYDPAAQSLTVASVDTSQLSASVTFLFGQGRLADEFAITKGACKDCKGTLLVLNPLKEEPRFKQVRLEVDPASAQVLKSTVVDPDGSENTISFVNLKTNVGLAADSFKLDVPDDTRVDDFTKQKKQ</sequence>
<dbReference type="Pfam" id="PF03548">
    <property type="entry name" value="LolA"/>
    <property type="match status" value="1"/>
</dbReference>
<evidence type="ECO:0000256" key="1">
    <source>
        <dbReference type="ARBA" id="ARBA00022729"/>
    </source>
</evidence>
<dbReference type="RefSeq" id="WP_174816592.1">
    <property type="nucleotide sequence ID" value="NZ_BJXR01000002.1"/>
</dbReference>
<name>A0A511SST0_MYXFU</name>
<feature type="compositionally biased region" description="Low complexity" evidence="2">
    <location>
        <begin position="27"/>
        <end position="37"/>
    </location>
</feature>
<keyword evidence="1" id="KW-0732">Signal</keyword>
<keyword evidence="5" id="KW-1185">Reference proteome</keyword>
<dbReference type="InterPro" id="IPR029046">
    <property type="entry name" value="LolA/LolB/LppX"/>
</dbReference>
<feature type="region of interest" description="Disordered" evidence="2">
    <location>
        <begin position="27"/>
        <end position="85"/>
    </location>
</feature>
<dbReference type="STRING" id="1334629.MFUL124B02_08240"/>
<dbReference type="Proteomes" id="UP000321514">
    <property type="component" value="Unassembled WGS sequence"/>
</dbReference>
<reference evidence="3 6" key="2">
    <citation type="submission" date="2019-07" db="EMBL/GenBank/DDBJ databases">
        <title>Whole genome shotgun sequence of Myxococcus fulvus NBRC 100333.</title>
        <authorList>
            <person name="Hosoyama A."/>
            <person name="Uohara A."/>
            <person name="Ohji S."/>
            <person name="Ichikawa N."/>
        </authorList>
    </citation>
    <scope>NUCLEOTIDE SEQUENCE [LARGE SCALE GENOMIC DNA]</scope>
    <source>
        <strain evidence="3 6">NBRC 100333</strain>
    </source>
</reference>
<proteinExistence type="predicted"/>
<keyword evidence="4" id="KW-0449">Lipoprotein</keyword>
<dbReference type="Gene3D" id="2.50.20.10">
    <property type="entry name" value="Lipoprotein localisation LolA/LolB/LppX"/>
    <property type="match status" value="1"/>
</dbReference>
<evidence type="ECO:0000313" key="5">
    <source>
        <dbReference type="Proteomes" id="UP000183760"/>
    </source>
</evidence>
<reference evidence="4 5" key="1">
    <citation type="submission" date="2016-10" db="EMBL/GenBank/DDBJ databases">
        <authorList>
            <person name="Varghese N."/>
            <person name="Submissions S."/>
        </authorList>
    </citation>
    <scope>NUCLEOTIDE SEQUENCE [LARGE SCALE GENOMIC DNA]</scope>
    <source>
        <strain evidence="4 5">DSM 16525</strain>
    </source>
</reference>
<dbReference type="PANTHER" id="PTHR35869">
    <property type="entry name" value="OUTER-MEMBRANE LIPOPROTEIN CARRIER PROTEIN"/>
    <property type="match status" value="1"/>
</dbReference>
<protein>
    <submittedName>
        <fullName evidence="4">Outer membrane lipoprotein carrier protein</fullName>
    </submittedName>
</protein>
<dbReference type="InterPro" id="IPR004564">
    <property type="entry name" value="OM_lipoprot_carrier_LolA-like"/>
</dbReference>
<dbReference type="CDD" id="cd16325">
    <property type="entry name" value="LolA"/>
    <property type="match status" value="1"/>
</dbReference>
<dbReference type="AlphaFoldDB" id="A0A511SST0"/>
<evidence type="ECO:0000313" key="4">
    <source>
        <dbReference type="EMBL" id="SET21633.1"/>
    </source>
</evidence>
<dbReference type="EMBL" id="BJXR01000002">
    <property type="protein sequence ID" value="GEN04985.1"/>
    <property type="molecule type" value="Genomic_DNA"/>
</dbReference>
<organism evidence="3 6">
    <name type="scientific">Myxococcus fulvus</name>
    <dbReference type="NCBI Taxonomy" id="33"/>
    <lineage>
        <taxon>Bacteria</taxon>
        <taxon>Pseudomonadati</taxon>
        <taxon>Myxococcota</taxon>
        <taxon>Myxococcia</taxon>
        <taxon>Myxococcales</taxon>
        <taxon>Cystobacterineae</taxon>
        <taxon>Myxococcaceae</taxon>
        <taxon>Myxococcus</taxon>
    </lineage>
</organism>
<accession>A0A511SST0</accession>